<evidence type="ECO:0000256" key="7">
    <source>
        <dbReference type="SAM" id="Phobius"/>
    </source>
</evidence>
<evidence type="ECO:0000259" key="8">
    <source>
        <dbReference type="Pfam" id="PF01490"/>
    </source>
</evidence>
<accession>A0A445CXZ7</accession>
<evidence type="ECO:0000256" key="3">
    <source>
        <dbReference type="ARBA" id="ARBA00022692"/>
    </source>
</evidence>
<protein>
    <recommendedName>
        <fullName evidence="8">Amino acid transporter transmembrane domain-containing protein</fullName>
    </recommendedName>
</protein>
<keyword evidence="5 7" id="KW-1133">Transmembrane helix</keyword>
<evidence type="ECO:0000313" key="10">
    <source>
        <dbReference type="Proteomes" id="UP000289738"/>
    </source>
</evidence>
<keyword evidence="3 7" id="KW-0812">Transmembrane</keyword>
<organism evidence="9 10">
    <name type="scientific">Arachis hypogaea</name>
    <name type="common">Peanut</name>
    <dbReference type="NCBI Taxonomy" id="3818"/>
    <lineage>
        <taxon>Eukaryota</taxon>
        <taxon>Viridiplantae</taxon>
        <taxon>Streptophyta</taxon>
        <taxon>Embryophyta</taxon>
        <taxon>Tracheophyta</taxon>
        <taxon>Spermatophyta</taxon>
        <taxon>Magnoliopsida</taxon>
        <taxon>eudicotyledons</taxon>
        <taxon>Gunneridae</taxon>
        <taxon>Pentapetalae</taxon>
        <taxon>rosids</taxon>
        <taxon>fabids</taxon>
        <taxon>Fabales</taxon>
        <taxon>Fabaceae</taxon>
        <taxon>Papilionoideae</taxon>
        <taxon>50 kb inversion clade</taxon>
        <taxon>dalbergioids sensu lato</taxon>
        <taxon>Dalbergieae</taxon>
        <taxon>Pterocarpus clade</taxon>
        <taxon>Arachis</taxon>
    </lineage>
</organism>
<evidence type="ECO:0000256" key="2">
    <source>
        <dbReference type="ARBA" id="ARBA00022448"/>
    </source>
</evidence>
<evidence type="ECO:0000256" key="1">
    <source>
        <dbReference type="ARBA" id="ARBA00004370"/>
    </source>
</evidence>
<feature type="transmembrane region" description="Helical" evidence="7">
    <location>
        <begin position="12"/>
        <end position="28"/>
    </location>
</feature>
<dbReference type="AlphaFoldDB" id="A0A445CXZ7"/>
<keyword evidence="4" id="KW-0029">Amino-acid transport</keyword>
<evidence type="ECO:0000256" key="6">
    <source>
        <dbReference type="ARBA" id="ARBA00023136"/>
    </source>
</evidence>
<sequence>MKMLKTSFYEDSCVKTLVGFIALCVPFFGGLLGFFGGLAFTSTSYIIPGVLWLAAPKPKHYSKVHSYVSVVLLFTLNSFNAHSSWKSFIRIFQSYHFFLSQVCITIGLFIAITAPIGGVRTIILSIKTYKFFS</sequence>
<dbReference type="InterPro" id="IPR013057">
    <property type="entry name" value="AA_transpt_TM"/>
</dbReference>
<feature type="transmembrane region" description="Helical" evidence="7">
    <location>
        <begin position="67"/>
        <end position="85"/>
    </location>
</feature>
<dbReference type="STRING" id="3818.A0A445CXZ7"/>
<evidence type="ECO:0000256" key="4">
    <source>
        <dbReference type="ARBA" id="ARBA00022970"/>
    </source>
</evidence>
<dbReference type="GO" id="GO:0006865">
    <property type="term" value="P:amino acid transport"/>
    <property type="evidence" value="ECO:0007669"/>
    <property type="project" value="UniProtKB-KW"/>
</dbReference>
<feature type="transmembrane region" description="Helical" evidence="7">
    <location>
        <begin position="97"/>
        <end position="123"/>
    </location>
</feature>
<dbReference type="EMBL" id="SDMP01000005">
    <property type="protein sequence ID" value="RYR55812.1"/>
    <property type="molecule type" value="Genomic_DNA"/>
</dbReference>
<comment type="subcellular location">
    <subcellularLocation>
        <location evidence="1">Membrane</location>
    </subcellularLocation>
</comment>
<reference evidence="9 10" key="1">
    <citation type="submission" date="2019-01" db="EMBL/GenBank/DDBJ databases">
        <title>Sequencing of cultivated peanut Arachis hypogaea provides insights into genome evolution and oil improvement.</title>
        <authorList>
            <person name="Chen X."/>
        </authorList>
    </citation>
    <scope>NUCLEOTIDE SEQUENCE [LARGE SCALE GENOMIC DNA]</scope>
    <source>
        <strain evidence="10">cv. Fuhuasheng</strain>
        <tissue evidence="9">Leaves</tissue>
    </source>
</reference>
<keyword evidence="2" id="KW-0813">Transport</keyword>
<keyword evidence="10" id="KW-1185">Reference proteome</keyword>
<evidence type="ECO:0000256" key="5">
    <source>
        <dbReference type="ARBA" id="ARBA00022989"/>
    </source>
</evidence>
<comment type="caution">
    <text evidence="9">The sequence shown here is derived from an EMBL/GenBank/DDBJ whole genome shotgun (WGS) entry which is preliminary data.</text>
</comment>
<gene>
    <name evidence="9" type="ORF">Ahy_A05g021686</name>
</gene>
<feature type="domain" description="Amino acid transporter transmembrane" evidence="8">
    <location>
        <begin position="12"/>
        <end position="72"/>
    </location>
</feature>
<dbReference type="Proteomes" id="UP000289738">
    <property type="component" value="Chromosome A05"/>
</dbReference>
<dbReference type="Pfam" id="PF01490">
    <property type="entry name" value="Aa_trans"/>
    <property type="match status" value="1"/>
</dbReference>
<proteinExistence type="predicted"/>
<evidence type="ECO:0000313" key="9">
    <source>
        <dbReference type="EMBL" id="RYR55812.1"/>
    </source>
</evidence>
<dbReference type="GO" id="GO:0016020">
    <property type="term" value="C:membrane"/>
    <property type="evidence" value="ECO:0007669"/>
    <property type="project" value="UniProtKB-SubCell"/>
</dbReference>
<keyword evidence="6 7" id="KW-0472">Membrane</keyword>
<name>A0A445CXZ7_ARAHY</name>